<evidence type="ECO:0000313" key="2">
    <source>
        <dbReference type="EMBL" id="EMF09920.1"/>
    </source>
</evidence>
<reference evidence="2 3" key="1">
    <citation type="journal article" date="2012" name="PLoS Pathog.">
        <title>Diverse lifestyles and strategies of plant pathogenesis encoded in the genomes of eighteen Dothideomycetes fungi.</title>
        <authorList>
            <person name="Ohm R.A."/>
            <person name="Feau N."/>
            <person name="Henrissat B."/>
            <person name="Schoch C.L."/>
            <person name="Horwitz B.A."/>
            <person name="Barry K.W."/>
            <person name="Condon B.J."/>
            <person name="Copeland A.C."/>
            <person name="Dhillon B."/>
            <person name="Glaser F."/>
            <person name="Hesse C.N."/>
            <person name="Kosti I."/>
            <person name="LaButti K."/>
            <person name="Lindquist E.A."/>
            <person name="Lucas S."/>
            <person name="Salamov A.A."/>
            <person name="Bradshaw R.E."/>
            <person name="Ciuffetti L."/>
            <person name="Hamelin R.C."/>
            <person name="Kema G.H.J."/>
            <person name="Lawrence C."/>
            <person name="Scott J.A."/>
            <person name="Spatafora J.W."/>
            <person name="Turgeon B.G."/>
            <person name="de Wit P.J.G.M."/>
            <person name="Zhong S."/>
            <person name="Goodwin S.B."/>
            <person name="Grigoriev I.V."/>
        </authorList>
    </citation>
    <scope>NUCLEOTIDE SEQUENCE [LARGE SCALE GENOMIC DNA]</scope>
    <source>
        <strain evidence="2 3">SO2202</strain>
    </source>
</reference>
<dbReference type="PANTHER" id="PTHR28298:SF1">
    <property type="entry name" value="EISOSOME PROTEIN 1"/>
    <property type="match status" value="1"/>
</dbReference>
<feature type="compositionally biased region" description="Polar residues" evidence="1">
    <location>
        <begin position="1"/>
        <end position="10"/>
    </location>
</feature>
<dbReference type="GO" id="GO:0070941">
    <property type="term" value="P:eisosome assembly"/>
    <property type="evidence" value="ECO:0007669"/>
    <property type="project" value="TreeGrafter"/>
</dbReference>
<dbReference type="InterPro" id="IPR024527">
    <property type="entry name" value="Eisosome1"/>
</dbReference>
<dbReference type="OrthoDB" id="4070583at2759"/>
<protein>
    <recommendedName>
        <fullName evidence="4">Eisosome protein 1</fullName>
    </recommendedName>
</protein>
<accession>M3BTD5</accession>
<feature type="compositionally biased region" description="Low complexity" evidence="1">
    <location>
        <begin position="202"/>
        <end position="215"/>
    </location>
</feature>
<dbReference type="GeneID" id="27906295"/>
<feature type="region of interest" description="Disordered" evidence="1">
    <location>
        <begin position="175"/>
        <end position="230"/>
    </location>
</feature>
<feature type="region of interest" description="Disordered" evidence="1">
    <location>
        <begin position="510"/>
        <end position="590"/>
    </location>
</feature>
<dbReference type="Pfam" id="PF12757">
    <property type="entry name" value="Eisosome1"/>
    <property type="match status" value="1"/>
</dbReference>
<keyword evidence="3" id="KW-1185">Reference proteome</keyword>
<feature type="compositionally biased region" description="Polar residues" evidence="1">
    <location>
        <begin position="47"/>
        <end position="56"/>
    </location>
</feature>
<dbReference type="PANTHER" id="PTHR28298">
    <property type="entry name" value="EISOSOME PROTEIN 1"/>
    <property type="match status" value="1"/>
</dbReference>
<dbReference type="eggNOG" id="ENOG502S8WV">
    <property type="taxonomic scope" value="Eukaryota"/>
</dbReference>
<feature type="compositionally biased region" description="Basic and acidic residues" evidence="1">
    <location>
        <begin position="463"/>
        <end position="475"/>
    </location>
</feature>
<feature type="non-terminal residue" evidence="2">
    <location>
        <position position="590"/>
    </location>
</feature>
<dbReference type="HOGENOM" id="CLU_009741_2_0_1"/>
<feature type="region of interest" description="Disordered" evidence="1">
    <location>
        <begin position="463"/>
        <end position="488"/>
    </location>
</feature>
<dbReference type="Proteomes" id="UP000016931">
    <property type="component" value="Unassembled WGS sequence"/>
</dbReference>
<gene>
    <name evidence="2" type="ORF">SEPMUDRAFT_50320</name>
</gene>
<feature type="compositionally biased region" description="Basic and acidic residues" evidence="1">
    <location>
        <begin position="518"/>
        <end position="590"/>
    </location>
</feature>
<dbReference type="OMA" id="WDSEANQ"/>
<sequence>MAADTATSRSEAPLCPDPSAHEHHNKLSAQASTAALYVTNPPKGNHSRNSSIQSESILGPDGKLSSKSAATSLKYAKAQDLPSFPSSGNASGSAGKAAMLAKDYKMKELWQPEQSAAGSKAAILAANKGAKLDLWQASATAEGQSAATLAFRNKGLSPQAYGGNNADAKSKALMAATGATQQSRARALSTPQPPPELYPDQANASRNALNAASVSHRQSRGDGWDSEANQSARVTHLGDNVSGKMFTGNPDWQYEEDKRQSALRASAITMAKSLYANQNRDNMLLEPDGSDLSAARSATRNQAVAKPDIKQEALQYISLQDTAHRLAAERLAKIDKDMEGKRFREHYGYGDKPSKTLSSRMSKRTSGTERRGRQRASSEGTRGRYDSESDSDDERQAGRIRAQMAGLNTATRQVDARKQQNDRAKLLAEAEKRVSARMQDMDSQVYRDTGKVSPAMIEEWEAKAREKADRQRQERALNPGKTHIGGGQFMDQSEIEAIAAARLKPTLDEISATAASRRQHDEEMRIEKDKQQTAKMEEKMARQQEKDQQKAIKNDLRESSKRERAEEKARKDEEKRASQLEQRKSREVKR</sequence>
<name>M3BTD5_SPHMS</name>
<feature type="region of interest" description="Disordered" evidence="1">
    <location>
        <begin position="1"/>
        <end position="66"/>
    </location>
</feature>
<dbReference type="RefSeq" id="XP_016758041.1">
    <property type="nucleotide sequence ID" value="XM_016909158.1"/>
</dbReference>
<dbReference type="EMBL" id="KB456268">
    <property type="protein sequence ID" value="EMF09920.1"/>
    <property type="molecule type" value="Genomic_DNA"/>
</dbReference>
<dbReference type="AlphaFoldDB" id="M3BTD5"/>
<proteinExistence type="predicted"/>
<evidence type="ECO:0008006" key="4">
    <source>
        <dbReference type="Google" id="ProtNLM"/>
    </source>
</evidence>
<dbReference type="STRING" id="692275.M3BTD5"/>
<feature type="compositionally biased region" description="Basic and acidic residues" evidence="1">
    <location>
        <begin position="344"/>
        <end position="354"/>
    </location>
</feature>
<organism evidence="2 3">
    <name type="scientific">Sphaerulina musiva (strain SO2202)</name>
    <name type="common">Poplar stem canker fungus</name>
    <name type="synonym">Septoria musiva</name>
    <dbReference type="NCBI Taxonomy" id="692275"/>
    <lineage>
        <taxon>Eukaryota</taxon>
        <taxon>Fungi</taxon>
        <taxon>Dikarya</taxon>
        <taxon>Ascomycota</taxon>
        <taxon>Pezizomycotina</taxon>
        <taxon>Dothideomycetes</taxon>
        <taxon>Dothideomycetidae</taxon>
        <taxon>Mycosphaerellales</taxon>
        <taxon>Mycosphaerellaceae</taxon>
        <taxon>Sphaerulina</taxon>
    </lineage>
</organism>
<feature type="region of interest" description="Disordered" evidence="1">
    <location>
        <begin position="344"/>
        <end position="396"/>
    </location>
</feature>
<evidence type="ECO:0000313" key="3">
    <source>
        <dbReference type="Proteomes" id="UP000016931"/>
    </source>
</evidence>
<evidence type="ECO:0000256" key="1">
    <source>
        <dbReference type="SAM" id="MobiDB-lite"/>
    </source>
</evidence>